<keyword evidence="4" id="KW-1185">Reference proteome</keyword>
<reference evidence="4" key="1">
    <citation type="submission" date="2016-10" db="EMBL/GenBank/DDBJ databases">
        <authorList>
            <person name="Varghese N."/>
        </authorList>
    </citation>
    <scope>NUCLEOTIDE SEQUENCE [LARGE SCALE GENOMIC DNA]</scope>
    <source>
        <strain evidence="4">DSM 20406</strain>
    </source>
</reference>
<proteinExistence type="predicted"/>
<dbReference type="SUPFAM" id="SSF51182">
    <property type="entry name" value="RmlC-like cupins"/>
    <property type="match status" value="1"/>
</dbReference>
<dbReference type="Pfam" id="PF07883">
    <property type="entry name" value="Cupin_2"/>
    <property type="match status" value="1"/>
</dbReference>
<dbReference type="Pfam" id="PF01381">
    <property type="entry name" value="HTH_3"/>
    <property type="match status" value="1"/>
</dbReference>
<dbReference type="SUPFAM" id="SSF47413">
    <property type="entry name" value="lambda repressor-like DNA-binding domains"/>
    <property type="match status" value="1"/>
</dbReference>
<organism evidence="3 4">
    <name type="scientific">Sharpea azabuensis</name>
    <dbReference type="NCBI Taxonomy" id="322505"/>
    <lineage>
        <taxon>Bacteria</taxon>
        <taxon>Bacillati</taxon>
        <taxon>Bacillota</taxon>
        <taxon>Erysipelotrichia</taxon>
        <taxon>Erysipelotrichales</taxon>
        <taxon>Coprobacillaceae</taxon>
        <taxon>Sharpea</taxon>
    </lineage>
</organism>
<dbReference type="Proteomes" id="UP000183028">
    <property type="component" value="Unassembled WGS sequence"/>
</dbReference>
<dbReference type="PANTHER" id="PTHR46797:SF2">
    <property type="entry name" value="TRANSCRIPTIONAL REGULATOR"/>
    <property type="match status" value="1"/>
</dbReference>
<dbReference type="SMART" id="SM00530">
    <property type="entry name" value="HTH_XRE"/>
    <property type="match status" value="1"/>
</dbReference>
<dbReference type="InterPro" id="IPR013096">
    <property type="entry name" value="Cupin_2"/>
</dbReference>
<name>A0A1H6XGJ5_9FIRM</name>
<dbReference type="Gene3D" id="2.60.120.10">
    <property type="entry name" value="Jelly Rolls"/>
    <property type="match status" value="1"/>
</dbReference>
<dbReference type="PANTHER" id="PTHR46797">
    <property type="entry name" value="HTH-TYPE TRANSCRIPTIONAL REGULATOR"/>
    <property type="match status" value="1"/>
</dbReference>
<dbReference type="eggNOG" id="COG1396">
    <property type="taxonomic scope" value="Bacteria"/>
</dbReference>
<dbReference type="STRING" id="322505.SAMN04487836_1264"/>
<dbReference type="GO" id="GO:0005829">
    <property type="term" value="C:cytosol"/>
    <property type="evidence" value="ECO:0007669"/>
    <property type="project" value="TreeGrafter"/>
</dbReference>
<sequence>MEIGKKIKALRTKNGLTLEELASRSELTKGFLSQLERDLTSPSISTLEDILEALGTNLSDFFKEEKEKQIVFKEEDYFVDEREDGTIEWIVPNAQKNKMEPIRLTLHQHQTSKQMHEHEGEEFGYVLQGCVELVYGEKKCKIHQKETFYVDGSHEHYLSNPNSTDAIVLWITTPPLF</sequence>
<dbReference type="Gene3D" id="1.10.260.40">
    <property type="entry name" value="lambda repressor-like DNA-binding domains"/>
    <property type="match status" value="1"/>
</dbReference>
<protein>
    <submittedName>
        <fullName evidence="3">Transcriptional regulator, XRE family with cupin sensor</fullName>
    </submittedName>
</protein>
<dbReference type="InterPro" id="IPR050807">
    <property type="entry name" value="TransReg_Diox_bact_type"/>
</dbReference>
<feature type="domain" description="HTH cro/C1-type" evidence="2">
    <location>
        <begin position="7"/>
        <end position="61"/>
    </location>
</feature>
<dbReference type="InterPro" id="IPR014710">
    <property type="entry name" value="RmlC-like_jellyroll"/>
</dbReference>
<dbReference type="PROSITE" id="PS50943">
    <property type="entry name" value="HTH_CROC1"/>
    <property type="match status" value="1"/>
</dbReference>
<dbReference type="GeneID" id="54120547"/>
<evidence type="ECO:0000313" key="4">
    <source>
        <dbReference type="Proteomes" id="UP000183028"/>
    </source>
</evidence>
<evidence type="ECO:0000313" key="3">
    <source>
        <dbReference type="EMBL" id="SEJ28213.1"/>
    </source>
</evidence>
<dbReference type="AlphaFoldDB" id="A0A1H6XGJ5"/>
<dbReference type="OrthoDB" id="9814553at2"/>
<dbReference type="InterPro" id="IPR011051">
    <property type="entry name" value="RmlC_Cupin_sf"/>
</dbReference>
<dbReference type="EMBL" id="FNYK01000092">
    <property type="protein sequence ID" value="SEJ28213.1"/>
    <property type="molecule type" value="Genomic_DNA"/>
</dbReference>
<dbReference type="GO" id="GO:0003677">
    <property type="term" value="F:DNA binding"/>
    <property type="evidence" value="ECO:0007669"/>
    <property type="project" value="UniProtKB-KW"/>
</dbReference>
<dbReference type="CDD" id="cd00093">
    <property type="entry name" value="HTH_XRE"/>
    <property type="match status" value="1"/>
</dbReference>
<dbReference type="InterPro" id="IPR001387">
    <property type="entry name" value="Cro/C1-type_HTH"/>
</dbReference>
<dbReference type="eggNOG" id="COG1917">
    <property type="taxonomic scope" value="Bacteria"/>
</dbReference>
<accession>A0A1H6XGJ5</accession>
<keyword evidence="1" id="KW-0238">DNA-binding</keyword>
<evidence type="ECO:0000259" key="2">
    <source>
        <dbReference type="PROSITE" id="PS50943"/>
    </source>
</evidence>
<dbReference type="RefSeq" id="WP_033163152.1">
    <property type="nucleotide sequence ID" value="NZ_CACVPP010000010.1"/>
</dbReference>
<gene>
    <name evidence="3" type="ORF">SAMN04487834_10925</name>
</gene>
<evidence type="ECO:0000256" key="1">
    <source>
        <dbReference type="ARBA" id="ARBA00023125"/>
    </source>
</evidence>
<dbReference type="CDD" id="cd02209">
    <property type="entry name" value="cupin_XRE_C"/>
    <property type="match status" value="1"/>
</dbReference>
<dbReference type="InterPro" id="IPR010982">
    <property type="entry name" value="Lambda_DNA-bd_dom_sf"/>
</dbReference>
<dbReference type="GO" id="GO:0003700">
    <property type="term" value="F:DNA-binding transcription factor activity"/>
    <property type="evidence" value="ECO:0007669"/>
    <property type="project" value="TreeGrafter"/>
</dbReference>